<dbReference type="Proteomes" id="UP000485058">
    <property type="component" value="Unassembled WGS sequence"/>
</dbReference>
<protein>
    <submittedName>
        <fullName evidence="2">Uncharacterized protein</fullName>
    </submittedName>
</protein>
<evidence type="ECO:0000313" key="3">
    <source>
        <dbReference type="Proteomes" id="UP000485058"/>
    </source>
</evidence>
<gene>
    <name evidence="2" type="ORF">HaLaN_21254</name>
</gene>
<proteinExistence type="predicted"/>
<comment type="caution">
    <text evidence="2">The sequence shown here is derived from an EMBL/GenBank/DDBJ whole genome shotgun (WGS) entry which is preliminary data.</text>
</comment>
<name>A0A699ZLE5_HAELA</name>
<organism evidence="2 3">
    <name type="scientific">Haematococcus lacustris</name>
    <name type="common">Green alga</name>
    <name type="synonym">Haematococcus pluvialis</name>
    <dbReference type="NCBI Taxonomy" id="44745"/>
    <lineage>
        <taxon>Eukaryota</taxon>
        <taxon>Viridiplantae</taxon>
        <taxon>Chlorophyta</taxon>
        <taxon>core chlorophytes</taxon>
        <taxon>Chlorophyceae</taxon>
        <taxon>CS clade</taxon>
        <taxon>Chlamydomonadales</taxon>
        <taxon>Haematococcaceae</taxon>
        <taxon>Haematococcus</taxon>
    </lineage>
</organism>
<keyword evidence="3" id="KW-1185">Reference proteome</keyword>
<evidence type="ECO:0000256" key="1">
    <source>
        <dbReference type="SAM" id="MobiDB-lite"/>
    </source>
</evidence>
<reference evidence="2 3" key="1">
    <citation type="submission" date="2020-02" db="EMBL/GenBank/DDBJ databases">
        <title>Draft genome sequence of Haematococcus lacustris strain NIES-144.</title>
        <authorList>
            <person name="Morimoto D."/>
            <person name="Nakagawa S."/>
            <person name="Yoshida T."/>
            <person name="Sawayama S."/>
        </authorList>
    </citation>
    <scope>NUCLEOTIDE SEQUENCE [LARGE SCALE GENOMIC DNA]</scope>
    <source>
        <strain evidence="2 3">NIES-144</strain>
    </source>
</reference>
<dbReference type="AlphaFoldDB" id="A0A699ZLE5"/>
<feature type="non-terminal residue" evidence="2">
    <location>
        <position position="22"/>
    </location>
</feature>
<accession>A0A699ZLE5</accession>
<evidence type="ECO:0000313" key="2">
    <source>
        <dbReference type="EMBL" id="GFH23617.1"/>
    </source>
</evidence>
<feature type="region of interest" description="Disordered" evidence="1">
    <location>
        <begin position="1"/>
        <end position="22"/>
    </location>
</feature>
<sequence>MAGGQGGVHISAAGSGGSSSGK</sequence>
<dbReference type="EMBL" id="BLLF01002316">
    <property type="protein sequence ID" value="GFH23617.1"/>
    <property type="molecule type" value="Genomic_DNA"/>
</dbReference>